<proteinExistence type="inferred from homology"/>
<dbReference type="PRINTS" id="PR00757">
    <property type="entry name" value="AMINEOXDASEF"/>
</dbReference>
<protein>
    <submittedName>
        <fullName evidence="6">FAD-dependent oxidoreductase</fullName>
    </submittedName>
</protein>
<reference evidence="6" key="2">
    <citation type="journal article" date="2024" name="Antonie Van Leeuwenhoek">
        <title>Roseihalotalea indica gen. nov., sp. nov., a halophilic Bacteroidetes from mesopelagic Southwest Indian Ocean with higher carbohydrate metabolic potential.</title>
        <authorList>
            <person name="Chen B."/>
            <person name="Zhang M."/>
            <person name="Lin D."/>
            <person name="Ye J."/>
            <person name="Tang K."/>
        </authorList>
    </citation>
    <scope>NUCLEOTIDE SEQUENCE</scope>
    <source>
        <strain evidence="6">TK19036</strain>
    </source>
</reference>
<dbReference type="Gene3D" id="3.50.50.60">
    <property type="entry name" value="FAD/NAD(P)-binding domain"/>
    <property type="match status" value="1"/>
</dbReference>
<dbReference type="InterPro" id="IPR050703">
    <property type="entry name" value="Flavin_MAO"/>
</dbReference>
<dbReference type="InterPro" id="IPR036188">
    <property type="entry name" value="FAD/NAD-bd_sf"/>
</dbReference>
<dbReference type="PANTHER" id="PTHR43563:SF1">
    <property type="entry name" value="AMINE OXIDASE [FLAVIN-CONTAINING] B"/>
    <property type="match status" value="1"/>
</dbReference>
<gene>
    <name evidence="6" type="ORF">K4G66_08080</name>
</gene>
<accession>A0AA49GSC6</accession>
<dbReference type="EMBL" id="CP120682">
    <property type="protein sequence ID" value="WKN38658.1"/>
    <property type="molecule type" value="Genomic_DNA"/>
</dbReference>
<dbReference type="Pfam" id="PF01593">
    <property type="entry name" value="Amino_oxidase"/>
    <property type="match status" value="1"/>
</dbReference>
<dbReference type="SUPFAM" id="SSF51905">
    <property type="entry name" value="FAD/NAD(P)-binding domain"/>
    <property type="match status" value="1"/>
</dbReference>
<feature type="binding site" evidence="4">
    <location>
        <position position="461"/>
    </location>
    <ligand>
        <name>FAD</name>
        <dbReference type="ChEBI" id="CHEBI:57692"/>
    </ligand>
</feature>
<feature type="domain" description="Amine oxidase" evidence="5">
    <location>
        <begin position="79"/>
        <end position="482"/>
    </location>
</feature>
<organism evidence="6">
    <name type="scientific">Roseihalotalea indica</name>
    <dbReference type="NCBI Taxonomy" id="2867963"/>
    <lineage>
        <taxon>Bacteria</taxon>
        <taxon>Pseudomonadati</taxon>
        <taxon>Bacteroidota</taxon>
        <taxon>Cytophagia</taxon>
        <taxon>Cytophagales</taxon>
        <taxon>Catalimonadaceae</taxon>
        <taxon>Roseihalotalea</taxon>
    </lineage>
</organism>
<feature type="binding site" evidence="4">
    <location>
        <begin position="99"/>
        <end position="100"/>
    </location>
    <ligand>
        <name>FAD</name>
        <dbReference type="ChEBI" id="CHEBI:57692"/>
    </ligand>
</feature>
<dbReference type="GO" id="GO:0016491">
    <property type="term" value="F:oxidoreductase activity"/>
    <property type="evidence" value="ECO:0007669"/>
    <property type="project" value="UniProtKB-KW"/>
</dbReference>
<comment type="similarity">
    <text evidence="2">Belongs to the flavin monoamine oxidase family.</text>
</comment>
<evidence type="ECO:0000256" key="1">
    <source>
        <dbReference type="ARBA" id="ARBA00001974"/>
    </source>
</evidence>
<feature type="binding site" evidence="4">
    <location>
        <position position="293"/>
    </location>
    <ligand>
        <name>FAD</name>
        <dbReference type="ChEBI" id="CHEBI:57692"/>
    </ligand>
</feature>
<evidence type="ECO:0000256" key="4">
    <source>
        <dbReference type="PIRSR" id="PIRSR601613-1"/>
    </source>
</evidence>
<keyword evidence="3" id="KW-0560">Oxidoreductase</keyword>
<dbReference type="InterPro" id="IPR001613">
    <property type="entry name" value="Flavin_amine_oxidase"/>
</dbReference>
<dbReference type="AlphaFoldDB" id="A0AA49GSC6"/>
<reference evidence="6" key="1">
    <citation type="journal article" date="2023" name="Comput. Struct. Biotechnol. J.">
        <title>Discovery of a novel marine Bacteroidetes with a rich repertoire of carbohydrate-active enzymes.</title>
        <authorList>
            <person name="Chen B."/>
            <person name="Liu G."/>
            <person name="Chen Q."/>
            <person name="Wang H."/>
            <person name="Liu L."/>
            <person name="Tang K."/>
        </authorList>
    </citation>
    <scope>NUCLEOTIDE SEQUENCE</scope>
    <source>
        <strain evidence="6">TK19036</strain>
    </source>
</reference>
<evidence type="ECO:0000256" key="2">
    <source>
        <dbReference type="ARBA" id="ARBA00005995"/>
    </source>
</evidence>
<dbReference type="InterPro" id="IPR002937">
    <property type="entry name" value="Amino_oxidase"/>
</dbReference>
<evidence type="ECO:0000256" key="3">
    <source>
        <dbReference type="ARBA" id="ARBA00023002"/>
    </source>
</evidence>
<name>A0AA49GSC6_9BACT</name>
<evidence type="ECO:0000313" key="6">
    <source>
        <dbReference type="EMBL" id="WKN38658.1"/>
    </source>
</evidence>
<comment type="cofactor">
    <cofactor evidence="1">
        <name>FAD</name>
        <dbReference type="ChEBI" id="CHEBI:57692"/>
    </cofactor>
</comment>
<sequence>MKEELFKNYQKRLNALEEDIRDVVLKYAEELYLNQKCSKDEAIDRAIARAEIEKRKLQSVVEVDHPSIQSDVLIVGAGLSGLTAASRLEQKGLNVLILEARNEVGGRTKTKMLNSIPFNMGGQFIGKRHIRMQNLCRALGLHLTINKLNKPIAWFSGNKTWVRYLPPISLMDAAKCISIFFKLNFMARGINYEQPWLSQKALHYDSISFETWLQKQNVSQRLYDLMKGVMEGYANVPMADISFLHALWWISRSGGVIRALQNGTKMTVTEGAQSISQALAKKLRERVFLNHPVTSIEQDDEKVKVSTKTSYFITKYAIVTAPIGTLHQIDFYPAMPESLQEMINTIEAAKASSVVTLLKSKKEIFSDVAINHKVFPLAWRDDALKLKGLTLSDDLPEAEYPHALSSCFTEQQDNVEAWAMENWGNNPYFKGTYIVFRPNQLTKFGPLLRQPLDRVFFAGAERSSWVNNMEGAVESGELVADLAMNLLIERKPI</sequence>
<evidence type="ECO:0000259" key="5">
    <source>
        <dbReference type="Pfam" id="PF01593"/>
    </source>
</evidence>
<dbReference type="PANTHER" id="PTHR43563">
    <property type="entry name" value="AMINE OXIDASE"/>
    <property type="match status" value="1"/>
</dbReference>
<feature type="binding site" evidence="4">
    <location>
        <position position="80"/>
    </location>
    <ligand>
        <name>FAD</name>
        <dbReference type="ChEBI" id="CHEBI:57692"/>
    </ligand>
</feature>